<dbReference type="AlphaFoldDB" id="A0ABD1XCF4"/>
<dbReference type="Proteomes" id="UP001604277">
    <property type="component" value="Unassembled WGS sequence"/>
</dbReference>
<proteinExistence type="predicted"/>
<name>A0ABD1XCF4_9LAMI</name>
<organism evidence="1 2">
    <name type="scientific">Forsythia ovata</name>
    <dbReference type="NCBI Taxonomy" id="205694"/>
    <lineage>
        <taxon>Eukaryota</taxon>
        <taxon>Viridiplantae</taxon>
        <taxon>Streptophyta</taxon>
        <taxon>Embryophyta</taxon>
        <taxon>Tracheophyta</taxon>
        <taxon>Spermatophyta</taxon>
        <taxon>Magnoliopsida</taxon>
        <taxon>eudicotyledons</taxon>
        <taxon>Gunneridae</taxon>
        <taxon>Pentapetalae</taxon>
        <taxon>asterids</taxon>
        <taxon>lamiids</taxon>
        <taxon>Lamiales</taxon>
        <taxon>Oleaceae</taxon>
        <taxon>Forsythieae</taxon>
        <taxon>Forsythia</taxon>
    </lineage>
</organism>
<accession>A0ABD1XCF4</accession>
<sequence>MASTAKKIERPVFDNPFLNVIVNADGSVKREPEIRNLANSDSDGAGAVLSKDVPLDANKKTWLRLYIPRQVKNSSSSSKLPSDHILPWRRICFLQRRFCCL</sequence>
<dbReference type="EMBL" id="JBFOLJ010000001">
    <property type="protein sequence ID" value="KAL2558558.1"/>
    <property type="molecule type" value="Genomic_DNA"/>
</dbReference>
<keyword evidence="2" id="KW-1185">Reference proteome</keyword>
<evidence type="ECO:0000313" key="2">
    <source>
        <dbReference type="Proteomes" id="UP001604277"/>
    </source>
</evidence>
<comment type="caution">
    <text evidence="1">The sequence shown here is derived from an EMBL/GenBank/DDBJ whole genome shotgun (WGS) entry which is preliminary data.</text>
</comment>
<gene>
    <name evidence="1" type="ORF">Fot_03297</name>
</gene>
<protein>
    <submittedName>
        <fullName evidence="1">Carboxylesterase 1-like</fullName>
    </submittedName>
</protein>
<reference evidence="2" key="1">
    <citation type="submission" date="2024-07" db="EMBL/GenBank/DDBJ databases">
        <title>Two chromosome-level genome assemblies of Korean endemic species Abeliophyllum distichum and Forsythia ovata (Oleaceae).</title>
        <authorList>
            <person name="Jang H."/>
        </authorList>
    </citation>
    <scope>NUCLEOTIDE SEQUENCE [LARGE SCALE GENOMIC DNA]</scope>
</reference>
<evidence type="ECO:0000313" key="1">
    <source>
        <dbReference type="EMBL" id="KAL2558558.1"/>
    </source>
</evidence>